<organism evidence="1">
    <name type="scientific">Anguilla anguilla</name>
    <name type="common">European freshwater eel</name>
    <name type="synonym">Muraena anguilla</name>
    <dbReference type="NCBI Taxonomy" id="7936"/>
    <lineage>
        <taxon>Eukaryota</taxon>
        <taxon>Metazoa</taxon>
        <taxon>Chordata</taxon>
        <taxon>Craniata</taxon>
        <taxon>Vertebrata</taxon>
        <taxon>Euteleostomi</taxon>
        <taxon>Actinopterygii</taxon>
        <taxon>Neopterygii</taxon>
        <taxon>Teleostei</taxon>
        <taxon>Anguilliformes</taxon>
        <taxon>Anguillidae</taxon>
        <taxon>Anguilla</taxon>
    </lineage>
</organism>
<protein>
    <submittedName>
        <fullName evidence="1">Uncharacterized protein</fullName>
    </submittedName>
</protein>
<evidence type="ECO:0000313" key="1">
    <source>
        <dbReference type="EMBL" id="JAH38914.1"/>
    </source>
</evidence>
<dbReference type="AlphaFoldDB" id="A0A0E9SC00"/>
<accession>A0A0E9SC00</accession>
<dbReference type="EMBL" id="GBXM01069663">
    <property type="protein sequence ID" value="JAH38914.1"/>
    <property type="molecule type" value="Transcribed_RNA"/>
</dbReference>
<proteinExistence type="predicted"/>
<sequence length="36" mass="4372">MKDEMYSRKSPSVVKVLHRSALICRNLKWQTLQIRR</sequence>
<reference evidence="1" key="1">
    <citation type="submission" date="2014-11" db="EMBL/GenBank/DDBJ databases">
        <authorList>
            <person name="Amaro Gonzalez C."/>
        </authorList>
    </citation>
    <scope>NUCLEOTIDE SEQUENCE</scope>
</reference>
<reference evidence="1" key="2">
    <citation type="journal article" date="2015" name="Fish Shellfish Immunol.">
        <title>Early steps in the European eel (Anguilla anguilla)-Vibrio vulnificus interaction in the gills: Role of the RtxA13 toxin.</title>
        <authorList>
            <person name="Callol A."/>
            <person name="Pajuelo D."/>
            <person name="Ebbesson L."/>
            <person name="Teles M."/>
            <person name="MacKenzie S."/>
            <person name="Amaro C."/>
        </authorList>
    </citation>
    <scope>NUCLEOTIDE SEQUENCE</scope>
</reference>
<name>A0A0E9SC00_ANGAN</name>